<feature type="region of interest" description="Disordered" evidence="2">
    <location>
        <begin position="1"/>
        <end position="25"/>
    </location>
</feature>
<keyword evidence="4" id="KW-1185">Reference proteome</keyword>
<name>A0A078A399_STYLE</name>
<evidence type="ECO:0000256" key="2">
    <source>
        <dbReference type="SAM" id="MobiDB-lite"/>
    </source>
</evidence>
<evidence type="ECO:0000313" key="4">
    <source>
        <dbReference type="Proteomes" id="UP000039865"/>
    </source>
</evidence>
<gene>
    <name evidence="3" type="primary">Contig4900.g5236</name>
    <name evidence="3" type="ORF">STYLEM_4226</name>
</gene>
<evidence type="ECO:0000256" key="1">
    <source>
        <dbReference type="SAM" id="Coils"/>
    </source>
</evidence>
<sequence>MLPPKGKNNSRILFRESPSPKLNNFQRLDSIDSNKQDLNPSRTITAFALRESSQNMPTFDKGSTPMSVKNGPTPYLGQNITTSGSKKGLNHTFSSLNEKQIGLLNKDLRLDTRSESTFKEINQEKSKGHYGLNGITIQNLGQTLKDFRETTREYKKILKVQKVQQMEKDKLRQGIVREKEKAKVKVDRVESDMNKMKRINQVLIASNDIKERIIADLKQELILKQRDAEDYKLKFDKKKRELDWYKKSLGAFYSQLFKRKYREFKYSSLLDHKKKIEAMRNLDFNMMFDKMFPTSTGQTSQDLSMAMIQDTKEIIQKPYINQSAIKEQDEDQNNSQLYASKNLDNEKDRLATDQDEFKIDDDDVISQHDILAIQNERLMKTHSMIRKDTGDTLTHSSRSARSNKMGVSSEKVKNHFKKNISDLQFESETLYQKRFVLPFNHSGLIKRAIKQQEYVQEAYIDPTTQFYSLMKEKANCQMQNATAIPIYVQDQLQKKKAYQRDRYPVYIVLLCNKKHIEQIGTLSTDEVKMANIACESLAAHVEYIRDLEGKSYAEMKLRDMINIQQVILKIDRKEDLYDYFCGVAIKELFPIYFVDFVMRGNQEKLRFNYSSQ</sequence>
<accession>A0A078A399</accession>
<dbReference type="EMBL" id="CCKQ01004103">
    <property type="protein sequence ID" value="CDW75239.1"/>
    <property type="molecule type" value="Genomic_DNA"/>
</dbReference>
<organism evidence="3 4">
    <name type="scientific">Stylonychia lemnae</name>
    <name type="common">Ciliate</name>
    <dbReference type="NCBI Taxonomy" id="5949"/>
    <lineage>
        <taxon>Eukaryota</taxon>
        <taxon>Sar</taxon>
        <taxon>Alveolata</taxon>
        <taxon>Ciliophora</taxon>
        <taxon>Intramacronucleata</taxon>
        <taxon>Spirotrichea</taxon>
        <taxon>Stichotrichia</taxon>
        <taxon>Sporadotrichida</taxon>
        <taxon>Oxytrichidae</taxon>
        <taxon>Stylonychinae</taxon>
        <taxon>Stylonychia</taxon>
    </lineage>
</organism>
<evidence type="ECO:0000313" key="3">
    <source>
        <dbReference type="EMBL" id="CDW75239.1"/>
    </source>
</evidence>
<proteinExistence type="predicted"/>
<dbReference type="InParanoid" id="A0A078A399"/>
<feature type="coiled-coil region" evidence="1">
    <location>
        <begin position="179"/>
        <end position="234"/>
    </location>
</feature>
<dbReference type="AlphaFoldDB" id="A0A078A399"/>
<protein>
    <submittedName>
        <fullName evidence="3">Uncharacterized protein</fullName>
    </submittedName>
</protein>
<dbReference type="Proteomes" id="UP000039865">
    <property type="component" value="Unassembled WGS sequence"/>
</dbReference>
<keyword evidence="1" id="KW-0175">Coiled coil</keyword>
<reference evidence="3 4" key="1">
    <citation type="submission" date="2014-06" db="EMBL/GenBank/DDBJ databases">
        <authorList>
            <person name="Swart Estienne"/>
        </authorList>
    </citation>
    <scope>NUCLEOTIDE SEQUENCE [LARGE SCALE GENOMIC DNA]</scope>
    <source>
        <strain evidence="3 4">130c</strain>
    </source>
</reference>